<dbReference type="Proteomes" id="UP000789920">
    <property type="component" value="Unassembled WGS sequence"/>
</dbReference>
<reference evidence="1" key="1">
    <citation type="submission" date="2021-06" db="EMBL/GenBank/DDBJ databases">
        <authorList>
            <person name="Kallberg Y."/>
            <person name="Tangrot J."/>
            <person name="Rosling A."/>
        </authorList>
    </citation>
    <scope>NUCLEOTIDE SEQUENCE</scope>
    <source>
        <strain evidence="1">MA461A</strain>
    </source>
</reference>
<dbReference type="EMBL" id="CAJVQC010028521">
    <property type="protein sequence ID" value="CAG8739874.1"/>
    <property type="molecule type" value="Genomic_DNA"/>
</dbReference>
<sequence>GEVGAQVYQVKIEDLNDDRVDKDCQEYYWPTLDDNNSNPEDNISIITKSSKIISEFQPHYSDKISVQIQDLEYQYIERFDEYFMVVKSIAHPYNTTAK</sequence>
<gene>
    <name evidence="1" type="ORF">RPERSI_LOCUS13041</name>
</gene>
<proteinExistence type="predicted"/>
<organism evidence="1 2">
    <name type="scientific">Racocetra persica</name>
    <dbReference type="NCBI Taxonomy" id="160502"/>
    <lineage>
        <taxon>Eukaryota</taxon>
        <taxon>Fungi</taxon>
        <taxon>Fungi incertae sedis</taxon>
        <taxon>Mucoromycota</taxon>
        <taxon>Glomeromycotina</taxon>
        <taxon>Glomeromycetes</taxon>
        <taxon>Diversisporales</taxon>
        <taxon>Gigasporaceae</taxon>
        <taxon>Racocetra</taxon>
    </lineage>
</organism>
<evidence type="ECO:0000313" key="2">
    <source>
        <dbReference type="Proteomes" id="UP000789920"/>
    </source>
</evidence>
<name>A0ACA9Q7T5_9GLOM</name>
<feature type="non-terminal residue" evidence="1">
    <location>
        <position position="1"/>
    </location>
</feature>
<protein>
    <submittedName>
        <fullName evidence="1">19828_t:CDS:1</fullName>
    </submittedName>
</protein>
<keyword evidence="2" id="KW-1185">Reference proteome</keyword>
<evidence type="ECO:0000313" key="1">
    <source>
        <dbReference type="EMBL" id="CAG8739874.1"/>
    </source>
</evidence>
<accession>A0ACA9Q7T5</accession>
<comment type="caution">
    <text evidence="1">The sequence shown here is derived from an EMBL/GenBank/DDBJ whole genome shotgun (WGS) entry which is preliminary data.</text>
</comment>